<dbReference type="PANTHER" id="PTHR43537:SF24">
    <property type="entry name" value="GLUCONATE OPERON TRANSCRIPTIONAL REPRESSOR"/>
    <property type="match status" value="1"/>
</dbReference>
<dbReference type="InterPro" id="IPR011711">
    <property type="entry name" value="GntR_C"/>
</dbReference>
<dbReference type="Proteomes" id="UP001500851">
    <property type="component" value="Unassembled WGS sequence"/>
</dbReference>
<keyword evidence="2" id="KW-0238">DNA-binding</keyword>
<protein>
    <recommendedName>
        <fullName evidence="4">HTH gntR-type domain-containing protein</fullName>
    </recommendedName>
</protein>
<dbReference type="Gene3D" id="1.20.120.530">
    <property type="entry name" value="GntR ligand-binding domain-like"/>
    <property type="match status" value="1"/>
</dbReference>
<organism evidence="5 6">
    <name type="scientific">Leucobacter iarius</name>
    <dbReference type="NCBI Taxonomy" id="333963"/>
    <lineage>
        <taxon>Bacteria</taxon>
        <taxon>Bacillati</taxon>
        <taxon>Actinomycetota</taxon>
        <taxon>Actinomycetes</taxon>
        <taxon>Micrococcales</taxon>
        <taxon>Microbacteriaceae</taxon>
        <taxon>Leucobacter</taxon>
    </lineage>
</organism>
<name>A0ABP4Y620_9MICO</name>
<keyword evidence="6" id="KW-1185">Reference proteome</keyword>
<dbReference type="InterPro" id="IPR008920">
    <property type="entry name" value="TF_FadR/GntR_C"/>
</dbReference>
<dbReference type="Pfam" id="PF07729">
    <property type="entry name" value="FCD"/>
    <property type="match status" value="1"/>
</dbReference>
<feature type="domain" description="HTH gntR-type" evidence="4">
    <location>
        <begin position="1"/>
        <end position="66"/>
    </location>
</feature>
<keyword evidence="3" id="KW-0804">Transcription</keyword>
<evidence type="ECO:0000256" key="2">
    <source>
        <dbReference type="ARBA" id="ARBA00023125"/>
    </source>
</evidence>
<evidence type="ECO:0000256" key="1">
    <source>
        <dbReference type="ARBA" id="ARBA00023015"/>
    </source>
</evidence>
<dbReference type="Pfam" id="PF00392">
    <property type="entry name" value="GntR"/>
    <property type="match status" value="1"/>
</dbReference>
<dbReference type="InterPro" id="IPR036388">
    <property type="entry name" value="WH-like_DNA-bd_sf"/>
</dbReference>
<evidence type="ECO:0000313" key="5">
    <source>
        <dbReference type="EMBL" id="GAA1799456.1"/>
    </source>
</evidence>
<dbReference type="CDD" id="cd07377">
    <property type="entry name" value="WHTH_GntR"/>
    <property type="match status" value="1"/>
</dbReference>
<comment type="caution">
    <text evidence="5">The sequence shown here is derived from an EMBL/GenBank/DDBJ whole genome shotgun (WGS) entry which is preliminary data.</text>
</comment>
<dbReference type="EMBL" id="BAAAOB010000005">
    <property type="protein sequence ID" value="GAA1799456.1"/>
    <property type="molecule type" value="Genomic_DNA"/>
</dbReference>
<keyword evidence="1" id="KW-0805">Transcription regulation</keyword>
<evidence type="ECO:0000256" key="3">
    <source>
        <dbReference type="ARBA" id="ARBA00023163"/>
    </source>
</evidence>
<evidence type="ECO:0000313" key="6">
    <source>
        <dbReference type="Proteomes" id="UP001500851"/>
    </source>
</evidence>
<dbReference type="SMART" id="SM00345">
    <property type="entry name" value="HTH_GNTR"/>
    <property type="match status" value="1"/>
</dbReference>
<evidence type="ECO:0000259" key="4">
    <source>
        <dbReference type="PROSITE" id="PS50949"/>
    </source>
</evidence>
<gene>
    <name evidence="5" type="ORF">GCM10009768_30600</name>
</gene>
<accession>A0ABP4Y620</accession>
<reference evidence="6" key="1">
    <citation type="journal article" date="2019" name="Int. J. Syst. Evol. Microbiol.">
        <title>The Global Catalogue of Microorganisms (GCM) 10K type strain sequencing project: providing services to taxonomists for standard genome sequencing and annotation.</title>
        <authorList>
            <consortium name="The Broad Institute Genomics Platform"/>
            <consortium name="The Broad Institute Genome Sequencing Center for Infectious Disease"/>
            <person name="Wu L."/>
            <person name="Ma J."/>
        </authorList>
    </citation>
    <scope>NUCLEOTIDE SEQUENCE [LARGE SCALE GENOMIC DNA]</scope>
    <source>
        <strain evidence="6">JCM 14736</strain>
    </source>
</reference>
<proteinExistence type="predicted"/>
<dbReference type="Gene3D" id="1.10.10.10">
    <property type="entry name" value="Winged helix-like DNA-binding domain superfamily/Winged helix DNA-binding domain"/>
    <property type="match status" value="1"/>
</dbReference>
<sequence length="201" mass="22571">MRDTVREQLKQAIMEGTFEPGETLHDKELQDWLGVSRTPVRDALNELTRMGLVEMEPNRFTRVANPTDEETTTAMQTLGVIYSGVVRIAVPRLSERTAKRIADQLDLLLDAVARRDPLDMRKYGFPTFGLFEKETGNPLLVKLCRESVDGLAYKVRSQRIIELFPPEVTIEQVRDLAEATRARDAASAEAATAALFQLPAL</sequence>
<dbReference type="PANTHER" id="PTHR43537">
    <property type="entry name" value="TRANSCRIPTIONAL REGULATOR, GNTR FAMILY"/>
    <property type="match status" value="1"/>
</dbReference>
<dbReference type="PROSITE" id="PS50949">
    <property type="entry name" value="HTH_GNTR"/>
    <property type="match status" value="1"/>
</dbReference>
<dbReference type="InterPro" id="IPR036390">
    <property type="entry name" value="WH_DNA-bd_sf"/>
</dbReference>
<dbReference type="InterPro" id="IPR000524">
    <property type="entry name" value="Tscrpt_reg_HTH_GntR"/>
</dbReference>
<dbReference type="SUPFAM" id="SSF48008">
    <property type="entry name" value="GntR ligand-binding domain-like"/>
    <property type="match status" value="1"/>
</dbReference>
<dbReference type="SUPFAM" id="SSF46785">
    <property type="entry name" value="Winged helix' DNA-binding domain"/>
    <property type="match status" value="1"/>
</dbReference>